<accession>A0A7Z7MUA8</accession>
<dbReference type="Pfam" id="PF00194">
    <property type="entry name" value="Carb_anhydrase"/>
    <property type="match status" value="1"/>
</dbReference>
<evidence type="ECO:0000259" key="8">
    <source>
        <dbReference type="PROSITE" id="PS51144"/>
    </source>
</evidence>
<dbReference type="InterPro" id="IPR031939">
    <property type="entry name" value="Adhesin_E-like"/>
</dbReference>
<comment type="catalytic activity">
    <reaction evidence="6">
        <text>hydrogencarbonate + H(+) = CO2 + H2O</text>
        <dbReference type="Rhea" id="RHEA:10748"/>
        <dbReference type="ChEBI" id="CHEBI:15377"/>
        <dbReference type="ChEBI" id="CHEBI:15378"/>
        <dbReference type="ChEBI" id="CHEBI:16526"/>
        <dbReference type="ChEBI" id="CHEBI:17544"/>
        <dbReference type="EC" id="4.2.1.1"/>
    </reaction>
</comment>
<comment type="similarity">
    <text evidence="1">Belongs to the alpha-carbonic anhydrase family.</text>
</comment>
<dbReference type="GO" id="GO:0008270">
    <property type="term" value="F:zinc ion binding"/>
    <property type="evidence" value="ECO:0007669"/>
    <property type="project" value="InterPro"/>
</dbReference>
<dbReference type="SUPFAM" id="SSF51069">
    <property type="entry name" value="Carbonic anhydrase"/>
    <property type="match status" value="1"/>
</dbReference>
<proteinExistence type="inferred from homology"/>
<dbReference type="Gene3D" id="3.10.200.10">
    <property type="entry name" value="Alpha carbonic anhydrase"/>
    <property type="match status" value="1"/>
</dbReference>
<dbReference type="EC" id="4.2.1.1" evidence="2"/>
<evidence type="ECO:0000256" key="4">
    <source>
        <dbReference type="ARBA" id="ARBA00022833"/>
    </source>
</evidence>
<dbReference type="InterPro" id="IPR041891">
    <property type="entry name" value="Alpha_CA_prokaryot-like"/>
</dbReference>
<evidence type="ECO:0000313" key="10">
    <source>
        <dbReference type="Proteomes" id="UP000242886"/>
    </source>
</evidence>
<evidence type="ECO:0000256" key="2">
    <source>
        <dbReference type="ARBA" id="ARBA00012925"/>
    </source>
</evidence>
<dbReference type="InterPro" id="IPR023561">
    <property type="entry name" value="Carbonic_anhydrase_a-class"/>
</dbReference>
<dbReference type="SMART" id="SM01057">
    <property type="entry name" value="Carb_anhydrase"/>
    <property type="match status" value="1"/>
</dbReference>
<keyword evidence="7" id="KW-0732">Signal</keyword>
<dbReference type="Pfam" id="PF16747">
    <property type="entry name" value="Adhesin_E"/>
    <property type="match status" value="1"/>
</dbReference>
<keyword evidence="5" id="KW-0456">Lyase</keyword>
<dbReference type="EMBL" id="LT837803">
    <property type="protein sequence ID" value="SMB22324.1"/>
    <property type="molecule type" value="Genomic_DNA"/>
</dbReference>
<dbReference type="PROSITE" id="PS51144">
    <property type="entry name" value="ALPHA_CA_2"/>
    <property type="match status" value="1"/>
</dbReference>
<dbReference type="PANTHER" id="PTHR18952:SF265">
    <property type="entry name" value="CARBONIC ANHYDRASE"/>
    <property type="match status" value="1"/>
</dbReference>
<organism evidence="9 10">
    <name type="scientific">Sterolibacterium denitrificans</name>
    <dbReference type="NCBI Taxonomy" id="157592"/>
    <lineage>
        <taxon>Bacteria</taxon>
        <taxon>Pseudomonadati</taxon>
        <taxon>Pseudomonadota</taxon>
        <taxon>Betaproteobacteria</taxon>
        <taxon>Nitrosomonadales</taxon>
        <taxon>Sterolibacteriaceae</taxon>
        <taxon>Sterolibacterium</taxon>
    </lineage>
</organism>
<feature type="domain" description="Alpha-carbonic anhydrase" evidence="8">
    <location>
        <begin position="291"/>
        <end position="513"/>
    </location>
</feature>
<evidence type="ECO:0000313" key="9">
    <source>
        <dbReference type="EMBL" id="SMB22324.1"/>
    </source>
</evidence>
<dbReference type="InterPro" id="IPR036398">
    <property type="entry name" value="CA_dom_sf"/>
</dbReference>
<keyword evidence="3" id="KW-0479">Metal-binding</keyword>
<dbReference type="CDD" id="cd03124">
    <property type="entry name" value="alpha_CA_prokaryotic_like"/>
    <property type="match status" value="1"/>
</dbReference>
<evidence type="ECO:0000256" key="6">
    <source>
        <dbReference type="ARBA" id="ARBA00048348"/>
    </source>
</evidence>
<keyword evidence="10" id="KW-1185">Reference proteome</keyword>
<evidence type="ECO:0000256" key="1">
    <source>
        <dbReference type="ARBA" id="ARBA00010718"/>
    </source>
</evidence>
<dbReference type="AlphaFoldDB" id="A0A7Z7MUA8"/>
<reference evidence="9" key="1">
    <citation type="submission" date="2017-03" db="EMBL/GenBank/DDBJ databases">
        <authorList>
            <consortium name="AG Boll"/>
        </authorList>
    </citation>
    <scope>NUCLEOTIDE SEQUENCE [LARGE SCALE GENOMIC DNA]</scope>
    <source>
        <strain evidence="9">Chol</strain>
    </source>
</reference>
<evidence type="ECO:0000256" key="7">
    <source>
        <dbReference type="SAM" id="SignalP"/>
    </source>
</evidence>
<dbReference type="RefSeq" id="WP_154715941.1">
    <property type="nucleotide sequence ID" value="NZ_LT837803.1"/>
</dbReference>
<dbReference type="Proteomes" id="UP000242886">
    <property type="component" value="Chromosome SDENCHOL"/>
</dbReference>
<sequence length="513" mass="55765">MRVQTLAILLALSSLSSSPLPGFFVSSAHAAAKWQTVASQEGKRIEIDKARIARVGAGQTIAWSRLVLDRELAVDEQRYNRVEVLNRYDCAGQHFATVKRVYLQGGTPVKEEVIGSGAQRQISVQAGSIDAKLLGEACKLRTVGEMQAVAEIAREAAGAASPAEEQTVAKVMLADVRQLAATPEEAREKAARTQTVAEQRIELPSKAELAAKAAADKALLTDMAASELPPQSAAPANAAASAAPVAPVVSPIPSAASLRRPVPRRVVARSTTPAPTASAPVEAAPVARPVIPWSYEGEGAPANWGKLRSDYVTCGSGKRQSPIDIRDSINVDLEQIRFDYKPTLFRIIDTGHTVEVHVGEGSTLTVMGRQYELVQLHFHRPSEERINGKVYDMSVHLVHRSLEGQLAYLAVLLEKGSEHPLIQTLWNNLPLEVGQELVPEVSIDLNGLLPENRTYWTYMGSLTTPPCTENVLWLVLKQPLQVSPEQIAIFSRLYRNNVRPLQPANNRLIKGSR</sequence>
<evidence type="ECO:0000256" key="5">
    <source>
        <dbReference type="ARBA" id="ARBA00023239"/>
    </source>
</evidence>
<protein>
    <recommendedName>
        <fullName evidence="2">carbonic anhydrase</fullName>
        <ecNumber evidence="2">4.2.1.1</ecNumber>
    </recommendedName>
</protein>
<gene>
    <name evidence="9" type="ORF">SDENCHOL_10549</name>
</gene>
<feature type="signal peptide" evidence="7">
    <location>
        <begin position="1"/>
        <end position="30"/>
    </location>
</feature>
<dbReference type="PANTHER" id="PTHR18952">
    <property type="entry name" value="CARBONIC ANHYDRASE"/>
    <property type="match status" value="1"/>
</dbReference>
<feature type="chain" id="PRO_5031485309" description="carbonic anhydrase" evidence="7">
    <location>
        <begin position="31"/>
        <end position="513"/>
    </location>
</feature>
<name>A0A7Z7MUA8_9PROT</name>
<dbReference type="GO" id="GO:0004089">
    <property type="term" value="F:carbonate dehydratase activity"/>
    <property type="evidence" value="ECO:0007669"/>
    <property type="project" value="UniProtKB-EC"/>
</dbReference>
<evidence type="ECO:0000256" key="3">
    <source>
        <dbReference type="ARBA" id="ARBA00022723"/>
    </source>
</evidence>
<dbReference type="InterPro" id="IPR001148">
    <property type="entry name" value="CA_dom"/>
</dbReference>
<keyword evidence="4" id="KW-0862">Zinc</keyword>